<dbReference type="EMBL" id="BLAJ01000001">
    <property type="protein sequence ID" value="GES48026.1"/>
    <property type="molecule type" value="Genomic_DNA"/>
</dbReference>
<sequence>MGHIGIGPKGLGLPADIIQQESAMPTLDTYRKQAKLLMRWHKERDYSIGGRVRMLDRFKELTDREILAMKFPLTLAQEIVAVEAGHRSWAELKSVAADAPKMPAPFAEPPIFKSVIPILFVRDVTASAVFFREKLGFAEEFLHGLPPFYGAVSRDGIWIHLRLVYEPYFAAAAAKEGALILASIEVSNVQGLFEEFKAKGVEFAQPLTKQAWGGTDFHVRDPDGNVISFVTFRS</sequence>
<evidence type="ECO:0000313" key="2">
    <source>
        <dbReference type="EMBL" id="GES48026.1"/>
    </source>
</evidence>
<evidence type="ECO:0000259" key="1">
    <source>
        <dbReference type="PROSITE" id="PS51819"/>
    </source>
</evidence>
<protein>
    <recommendedName>
        <fullName evidence="1">VOC domain-containing protein</fullName>
    </recommendedName>
</protein>
<dbReference type="InterPro" id="IPR004360">
    <property type="entry name" value="Glyas_Fos-R_dOase_dom"/>
</dbReference>
<feature type="domain" description="VOC" evidence="1">
    <location>
        <begin position="111"/>
        <end position="232"/>
    </location>
</feature>
<gene>
    <name evidence="2" type="ORF">RsS93_06400</name>
</gene>
<reference evidence="2 3" key="1">
    <citation type="journal article" date="2020" name="Genome Biol. Evol.">
        <title>Rhizobium dioscoreae sp. nov., a plant growth-promoting bacterium isolated from yam (Dioscorea species).</title>
        <authorList>
            <person name="Ouyabe M."/>
            <person name="Tanaka N."/>
            <person name="Shiwa Y."/>
            <person name="Fujita N."/>
            <person name="Kikuno H."/>
            <person name="Babil P."/>
            <person name="Shiwachi H."/>
        </authorList>
    </citation>
    <scope>NUCLEOTIDE SEQUENCE [LARGE SCALE GENOMIC DNA]</scope>
    <source>
        <strain evidence="2 3">S-93</strain>
    </source>
</reference>
<dbReference type="PANTHER" id="PTHR36503">
    <property type="entry name" value="BLR2520 PROTEIN"/>
    <property type="match status" value="1"/>
</dbReference>
<dbReference type="Gene3D" id="3.10.180.10">
    <property type="entry name" value="2,3-Dihydroxybiphenyl 1,2-Dioxygenase, domain 1"/>
    <property type="match status" value="1"/>
</dbReference>
<organism evidence="2 3">
    <name type="scientific">Rhizobium dioscoreae</name>
    <dbReference type="NCBI Taxonomy" id="2653122"/>
    <lineage>
        <taxon>Bacteria</taxon>
        <taxon>Pseudomonadati</taxon>
        <taxon>Pseudomonadota</taxon>
        <taxon>Alphaproteobacteria</taxon>
        <taxon>Hyphomicrobiales</taxon>
        <taxon>Rhizobiaceae</taxon>
        <taxon>Rhizobium/Agrobacterium group</taxon>
        <taxon>Rhizobium</taxon>
    </lineage>
</organism>
<dbReference type="Pfam" id="PF00903">
    <property type="entry name" value="Glyoxalase"/>
    <property type="match status" value="1"/>
</dbReference>
<dbReference type="InterPro" id="IPR037523">
    <property type="entry name" value="VOC_core"/>
</dbReference>
<name>A0ABQ0YXN2_9HYPH</name>
<dbReference type="PANTHER" id="PTHR36503:SF3">
    <property type="entry name" value="BLR0126 PROTEIN"/>
    <property type="match status" value="1"/>
</dbReference>
<comment type="caution">
    <text evidence="2">The sequence shown here is derived from an EMBL/GenBank/DDBJ whole genome shotgun (WGS) entry which is preliminary data.</text>
</comment>
<evidence type="ECO:0000313" key="3">
    <source>
        <dbReference type="Proteomes" id="UP000390335"/>
    </source>
</evidence>
<dbReference type="SUPFAM" id="SSF54593">
    <property type="entry name" value="Glyoxalase/Bleomycin resistance protein/Dihydroxybiphenyl dioxygenase"/>
    <property type="match status" value="1"/>
</dbReference>
<dbReference type="InterPro" id="IPR029068">
    <property type="entry name" value="Glyas_Bleomycin-R_OHBP_Dase"/>
</dbReference>
<accession>A0ABQ0YXN2</accession>
<proteinExistence type="predicted"/>
<dbReference type="PROSITE" id="PS51819">
    <property type="entry name" value="VOC"/>
    <property type="match status" value="1"/>
</dbReference>
<keyword evidence="3" id="KW-1185">Reference proteome</keyword>
<dbReference type="Proteomes" id="UP000390335">
    <property type="component" value="Unassembled WGS sequence"/>
</dbReference>